<dbReference type="Gene3D" id="2.40.420.20">
    <property type="match status" value="1"/>
</dbReference>
<sequence>MRIWITAIGRLFAVGIPLALGVMAILYSGSIKSEAAPKETVAQSVPVRVITLSEIDLVPRVTGYGVVAPAREWRAIARVEGTVTMSSPLLSDGNYVPMGTELLQIDDTDVRLTLAQLDAQMAALEVKDETLTASLEISRADLALSESDLKRQQDLQSQGVTTRTALDQAARTELAARSKLTDIQNQLALNEAERAVLLAQRASSARSLEFMSVVAPFDVQIGSVAADVGQYVARGTVLFSADGTEAVEITAQFPFGQMGPLIRSLEPGTSVLDLNAQVQLSQAGRIIKWPATVARVSDAIDSRTQSARIVVRVDQPREKAIAGQRPPLRRDMFVEVVLSAPSRKALVAPSTAITQNQALVVSAQGTLEPRKVELAYTADGLAVISGGLAAGDKLVVTDPSVAVPGMAVKPVEDQLLVDALAAQASAQ</sequence>
<dbReference type="GO" id="GO:1990281">
    <property type="term" value="C:efflux pump complex"/>
    <property type="evidence" value="ECO:0007669"/>
    <property type="project" value="TreeGrafter"/>
</dbReference>
<organism evidence="4 5">
    <name type="scientific">Litoreibacter ascidiaceicola</name>
    <dbReference type="NCBI Taxonomy" id="1486859"/>
    <lineage>
        <taxon>Bacteria</taxon>
        <taxon>Pseudomonadati</taxon>
        <taxon>Pseudomonadota</taxon>
        <taxon>Alphaproteobacteria</taxon>
        <taxon>Rhodobacterales</taxon>
        <taxon>Roseobacteraceae</taxon>
        <taxon>Litoreibacter</taxon>
    </lineage>
</organism>
<evidence type="ECO:0000259" key="3">
    <source>
        <dbReference type="Pfam" id="PF25967"/>
    </source>
</evidence>
<keyword evidence="2" id="KW-1133">Transmembrane helix</keyword>
<dbReference type="PANTHER" id="PTHR30469:SF15">
    <property type="entry name" value="HLYD FAMILY OF SECRETION PROTEINS"/>
    <property type="match status" value="1"/>
</dbReference>
<dbReference type="GO" id="GO:0015562">
    <property type="term" value="F:efflux transmembrane transporter activity"/>
    <property type="evidence" value="ECO:0007669"/>
    <property type="project" value="TreeGrafter"/>
</dbReference>
<dbReference type="InterPro" id="IPR058627">
    <property type="entry name" value="MdtA-like_C"/>
</dbReference>
<dbReference type="InterPro" id="IPR006143">
    <property type="entry name" value="RND_pump_MFP"/>
</dbReference>
<feature type="domain" description="Multidrug resistance protein MdtA-like C-terminal permuted SH3" evidence="3">
    <location>
        <begin position="345"/>
        <end position="396"/>
    </location>
</feature>
<dbReference type="RefSeq" id="WP_073144506.1">
    <property type="nucleotide sequence ID" value="NZ_FQUV01000006.1"/>
</dbReference>
<dbReference type="EMBL" id="FQUV01000006">
    <property type="protein sequence ID" value="SHF43460.1"/>
    <property type="molecule type" value="Genomic_DNA"/>
</dbReference>
<dbReference type="NCBIfam" id="TIGR01730">
    <property type="entry name" value="RND_mfp"/>
    <property type="match status" value="1"/>
</dbReference>
<dbReference type="SUPFAM" id="SSF111369">
    <property type="entry name" value="HlyD-like secretion proteins"/>
    <property type="match status" value="1"/>
</dbReference>
<accession>A0A1M5BM39</accession>
<dbReference type="Proteomes" id="UP000184144">
    <property type="component" value="Unassembled WGS sequence"/>
</dbReference>
<keyword evidence="2" id="KW-0812">Transmembrane</keyword>
<dbReference type="Pfam" id="PF25967">
    <property type="entry name" value="RND-MFP_C"/>
    <property type="match status" value="1"/>
</dbReference>
<gene>
    <name evidence="4" type="ORF">SAMN05444273_10639</name>
</gene>
<protein>
    <submittedName>
        <fullName evidence="4">RND family efflux transporter, MFP subunit</fullName>
    </submittedName>
</protein>
<name>A0A1M5BM39_9RHOB</name>
<evidence type="ECO:0000313" key="4">
    <source>
        <dbReference type="EMBL" id="SHF43460.1"/>
    </source>
</evidence>
<dbReference type="PANTHER" id="PTHR30469">
    <property type="entry name" value="MULTIDRUG RESISTANCE PROTEIN MDTA"/>
    <property type="match status" value="1"/>
</dbReference>
<dbReference type="OrthoDB" id="7811737at2"/>
<dbReference type="Gene3D" id="2.40.30.170">
    <property type="match status" value="1"/>
</dbReference>
<dbReference type="Gene3D" id="1.10.287.470">
    <property type="entry name" value="Helix hairpin bin"/>
    <property type="match status" value="1"/>
</dbReference>
<keyword evidence="2" id="KW-0472">Membrane</keyword>
<keyword evidence="5" id="KW-1185">Reference proteome</keyword>
<reference evidence="5" key="1">
    <citation type="submission" date="2016-11" db="EMBL/GenBank/DDBJ databases">
        <authorList>
            <person name="Varghese N."/>
            <person name="Submissions S."/>
        </authorList>
    </citation>
    <scope>NUCLEOTIDE SEQUENCE [LARGE SCALE GENOMIC DNA]</scope>
    <source>
        <strain evidence="5">DSM 100566</strain>
    </source>
</reference>
<dbReference type="AlphaFoldDB" id="A0A1M5BM39"/>
<evidence type="ECO:0000313" key="5">
    <source>
        <dbReference type="Proteomes" id="UP000184144"/>
    </source>
</evidence>
<feature type="transmembrane region" description="Helical" evidence="2">
    <location>
        <begin position="7"/>
        <end position="27"/>
    </location>
</feature>
<evidence type="ECO:0000256" key="2">
    <source>
        <dbReference type="SAM" id="Phobius"/>
    </source>
</evidence>
<dbReference type="Gene3D" id="2.40.50.100">
    <property type="match status" value="1"/>
</dbReference>
<proteinExistence type="inferred from homology"/>
<comment type="similarity">
    <text evidence="1">Belongs to the membrane fusion protein (MFP) (TC 8.A.1) family.</text>
</comment>
<evidence type="ECO:0000256" key="1">
    <source>
        <dbReference type="ARBA" id="ARBA00009477"/>
    </source>
</evidence>
<dbReference type="STRING" id="1486859.SAMN05444273_10639"/>